<proteinExistence type="predicted"/>
<keyword evidence="2" id="KW-1185">Reference proteome</keyword>
<accession>A0ACC1NHI8</accession>
<protein>
    <submittedName>
        <fullName evidence="1">Uncharacterized protein</fullName>
    </submittedName>
</protein>
<name>A0ACC1NHI8_9HYPO</name>
<dbReference type="EMBL" id="JANJQO010000345">
    <property type="protein sequence ID" value="KAJ2978762.1"/>
    <property type="molecule type" value="Genomic_DNA"/>
</dbReference>
<evidence type="ECO:0000313" key="2">
    <source>
        <dbReference type="Proteomes" id="UP001143910"/>
    </source>
</evidence>
<dbReference type="Proteomes" id="UP001143910">
    <property type="component" value="Unassembled WGS sequence"/>
</dbReference>
<organism evidence="1 2">
    <name type="scientific">Zarea fungicola</name>
    <dbReference type="NCBI Taxonomy" id="93591"/>
    <lineage>
        <taxon>Eukaryota</taxon>
        <taxon>Fungi</taxon>
        <taxon>Dikarya</taxon>
        <taxon>Ascomycota</taxon>
        <taxon>Pezizomycotina</taxon>
        <taxon>Sordariomycetes</taxon>
        <taxon>Hypocreomycetidae</taxon>
        <taxon>Hypocreales</taxon>
        <taxon>Cordycipitaceae</taxon>
        <taxon>Zarea</taxon>
    </lineage>
</organism>
<gene>
    <name evidence="1" type="ORF">NQ176_g3638</name>
</gene>
<comment type="caution">
    <text evidence="1">The sequence shown here is derived from an EMBL/GenBank/DDBJ whole genome shotgun (WGS) entry which is preliminary data.</text>
</comment>
<reference evidence="1" key="1">
    <citation type="submission" date="2022-08" db="EMBL/GenBank/DDBJ databases">
        <title>Genome Sequence of Lecanicillium fungicola.</title>
        <authorList>
            <person name="Buettner E."/>
        </authorList>
    </citation>
    <scope>NUCLEOTIDE SEQUENCE</scope>
    <source>
        <strain evidence="1">Babe33</strain>
    </source>
</reference>
<evidence type="ECO:0000313" key="1">
    <source>
        <dbReference type="EMBL" id="KAJ2978762.1"/>
    </source>
</evidence>
<sequence>MSSQTILIIGASRGIGRAMAAEFLKKDWNVIGTVRGEKRTLLHDLADSHRRQQGDSSSGGGSSLTIKQLDMCAEDQIARLRADLEQSNAALDMLFINAGTTNKDPTQHIGQVSTQEFIDVMVTNALSPMRVLESLQGFVRSPSGLLGIMSSGQGSLENNVAGQREVYRGTKAALNMYMKSFAAREMRKEQQEQGQGPRAMVLMAPGWIKTELGGAGARLTLEETIPSLVNVLLEKRARPGLEYLDYQGKTVPW</sequence>